<accession>A0A151K0B2</accession>
<feature type="transmembrane region" description="Helical" evidence="1">
    <location>
        <begin position="84"/>
        <end position="104"/>
    </location>
</feature>
<keyword evidence="3" id="KW-1185">Reference proteome</keyword>
<dbReference type="Proteomes" id="UP000078541">
    <property type="component" value="Unassembled WGS sequence"/>
</dbReference>
<dbReference type="AlphaFoldDB" id="A0A151K0B2"/>
<gene>
    <name evidence="2" type="ORF">ALC56_02313</name>
</gene>
<organism evidence="2 3">
    <name type="scientific">Trachymyrmex septentrionalis</name>
    <dbReference type="NCBI Taxonomy" id="34720"/>
    <lineage>
        <taxon>Eukaryota</taxon>
        <taxon>Metazoa</taxon>
        <taxon>Ecdysozoa</taxon>
        <taxon>Arthropoda</taxon>
        <taxon>Hexapoda</taxon>
        <taxon>Insecta</taxon>
        <taxon>Pterygota</taxon>
        <taxon>Neoptera</taxon>
        <taxon>Endopterygota</taxon>
        <taxon>Hymenoptera</taxon>
        <taxon>Apocrita</taxon>
        <taxon>Aculeata</taxon>
        <taxon>Formicoidea</taxon>
        <taxon>Formicidae</taxon>
        <taxon>Myrmicinae</taxon>
        <taxon>Trachymyrmex</taxon>
    </lineage>
</organism>
<evidence type="ECO:0000313" key="2">
    <source>
        <dbReference type="EMBL" id="KYN43250.1"/>
    </source>
</evidence>
<evidence type="ECO:0000313" key="3">
    <source>
        <dbReference type="Proteomes" id="UP000078541"/>
    </source>
</evidence>
<keyword evidence="1" id="KW-0812">Transmembrane</keyword>
<name>A0A151K0B2_9HYME</name>
<evidence type="ECO:0008006" key="4">
    <source>
        <dbReference type="Google" id="ProtNLM"/>
    </source>
</evidence>
<reference evidence="2 3" key="1">
    <citation type="submission" date="2016-03" db="EMBL/GenBank/DDBJ databases">
        <title>Trachymyrmex septentrionalis WGS genome.</title>
        <authorList>
            <person name="Nygaard S."/>
            <person name="Hu H."/>
            <person name="Boomsma J."/>
            <person name="Zhang G."/>
        </authorList>
    </citation>
    <scope>NUCLEOTIDE SEQUENCE [LARGE SCALE GENOMIC DNA]</scope>
    <source>
        <strain evidence="2">Tsep2-gDNA-1</strain>
        <tissue evidence="2">Whole body</tissue>
    </source>
</reference>
<keyword evidence="1" id="KW-1133">Transmembrane helix</keyword>
<sequence>MCKVYRSLQNVSVFTWTKQATKLLQAHFARKEQFRDPKVRKKSIDTNMQHNVKSYNVDEDTLDIKMRNLKKIYRTIKDNNKKSIVVLGDATYIGNIMIFLKRYLEMMQL</sequence>
<protein>
    <recommendedName>
        <fullName evidence="4">MADF domain-containing protein</fullName>
    </recommendedName>
</protein>
<proteinExistence type="predicted"/>
<dbReference type="EMBL" id="KQ981283">
    <property type="protein sequence ID" value="KYN43250.1"/>
    <property type="molecule type" value="Genomic_DNA"/>
</dbReference>
<keyword evidence="1" id="KW-0472">Membrane</keyword>
<evidence type="ECO:0000256" key="1">
    <source>
        <dbReference type="SAM" id="Phobius"/>
    </source>
</evidence>